<dbReference type="AlphaFoldDB" id="A0A914RT37"/>
<protein>
    <submittedName>
        <fullName evidence="2">Uncharacterized protein</fullName>
    </submittedName>
</protein>
<sequence>MLLLRLVRQMARRKLFSPLSCDLRRSIFEVHITSTAESRWKRFSVSGVCAPKVQLGQGSSANLKHLTDRLSDSWSIVSEVELSRFLDFYKERRIVEPFKDRESWLQASKFIDEVNREPMDTKLPHAAKGCEQSARKEKLMESAFQGALKMT</sequence>
<evidence type="ECO:0000313" key="2">
    <source>
        <dbReference type="WBParaSite" id="PEQ_0000799801-mRNA-1"/>
    </source>
</evidence>
<proteinExistence type="predicted"/>
<organism evidence="1 2">
    <name type="scientific">Parascaris equorum</name>
    <name type="common">Equine roundworm</name>
    <dbReference type="NCBI Taxonomy" id="6256"/>
    <lineage>
        <taxon>Eukaryota</taxon>
        <taxon>Metazoa</taxon>
        <taxon>Ecdysozoa</taxon>
        <taxon>Nematoda</taxon>
        <taxon>Chromadorea</taxon>
        <taxon>Rhabditida</taxon>
        <taxon>Spirurina</taxon>
        <taxon>Ascaridomorpha</taxon>
        <taxon>Ascaridoidea</taxon>
        <taxon>Ascarididae</taxon>
        <taxon>Parascaris</taxon>
    </lineage>
</organism>
<keyword evidence="1" id="KW-1185">Reference proteome</keyword>
<name>A0A914RT37_PAREQ</name>
<reference evidence="2" key="1">
    <citation type="submission" date="2022-11" db="UniProtKB">
        <authorList>
            <consortium name="WormBaseParasite"/>
        </authorList>
    </citation>
    <scope>IDENTIFICATION</scope>
</reference>
<dbReference type="Proteomes" id="UP000887564">
    <property type="component" value="Unplaced"/>
</dbReference>
<accession>A0A914RT37</accession>
<dbReference type="WBParaSite" id="PEQ_0000799801-mRNA-1">
    <property type="protein sequence ID" value="PEQ_0000799801-mRNA-1"/>
    <property type="gene ID" value="PEQ_0000799801"/>
</dbReference>
<evidence type="ECO:0000313" key="1">
    <source>
        <dbReference type="Proteomes" id="UP000887564"/>
    </source>
</evidence>